<reference evidence="1 2" key="1">
    <citation type="submission" date="2016-07" db="EMBL/GenBank/DDBJ databases">
        <title>Bacillus oceanisediminis whole genome.</title>
        <authorList>
            <person name="Pal Y."/>
            <person name="Verma A."/>
            <person name="Mual P."/>
            <person name="Srinivasan K."/>
        </authorList>
    </citation>
    <scope>NUCLEOTIDE SEQUENCE [LARGE SCALE GENOMIC DNA]</scope>
    <source>
        <strain evidence="1 2">Bhandara28</strain>
    </source>
</reference>
<proteinExistence type="predicted"/>
<sequence>MAKYVKASDSIIEVVNDQGKKIKVTERAYNIVYKGKGFKPVTEVSNYAKEANVENTNEVDYFTLSAEELQEIKNDDLKAFLDKEGINYKSNDTKDDLIKLITGE</sequence>
<evidence type="ECO:0008006" key="3">
    <source>
        <dbReference type="Google" id="ProtNLM"/>
    </source>
</evidence>
<evidence type="ECO:0000313" key="1">
    <source>
        <dbReference type="EMBL" id="OHX39226.1"/>
    </source>
</evidence>
<name>A0ABX3CJN3_9BACI</name>
<protein>
    <recommendedName>
        <fullName evidence="3">HeH/LEM domain-containing protein</fullName>
    </recommendedName>
</protein>
<dbReference type="RefSeq" id="WP_071160228.1">
    <property type="nucleotide sequence ID" value="NZ_MBRJ01000078.1"/>
</dbReference>
<dbReference type="InterPro" id="IPR036361">
    <property type="entry name" value="SAP_dom_sf"/>
</dbReference>
<evidence type="ECO:0000313" key="2">
    <source>
        <dbReference type="Proteomes" id="UP000180194"/>
    </source>
</evidence>
<accession>A0ABX3CJN3</accession>
<organism evidence="1 2">
    <name type="scientific">Cytobacillus oceanisediminis</name>
    <dbReference type="NCBI Taxonomy" id="665099"/>
    <lineage>
        <taxon>Bacteria</taxon>
        <taxon>Bacillati</taxon>
        <taxon>Bacillota</taxon>
        <taxon>Bacilli</taxon>
        <taxon>Bacillales</taxon>
        <taxon>Bacillaceae</taxon>
        <taxon>Cytobacillus</taxon>
    </lineage>
</organism>
<dbReference type="Proteomes" id="UP000180194">
    <property type="component" value="Unassembled WGS sequence"/>
</dbReference>
<keyword evidence="2" id="KW-1185">Reference proteome</keyword>
<dbReference type="EMBL" id="MBRJ01000078">
    <property type="protein sequence ID" value="OHX39226.1"/>
    <property type="molecule type" value="Genomic_DNA"/>
</dbReference>
<dbReference type="Gene3D" id="1.10.720.30">
    <property type="entry name" value="SAP domain"/>
    <property type="match status" value="1"/>
</dbReference>
<gene>
    <name evidence="1" type="ORF">BBV17_03800</name>
</gene>
<comment type="caution">
    <text evidence="1">The sequence shown here is derived from an EMBL/GenBank/DDBJ whole genome shotgun (WGS) entry which is preliminary data.</text>
</comment>